<dbReference type="AlphaFoldDB" id="A0A521BZ66"/>
<gene>
    <name evidence="2" type="ORF">SAMN06273567_1029</name>
</gene>
<protein>
    <submittedName>
        <fullName evidence="2">Uncharacterized protein</fullName>
    </submittedName>
</protein>
<keyword evidence="3" id="KW-1185">Reference proteome</keyword>
<feature type="compositionally biased region" description="Low complexity" evidence="1">
    <location>
        <begin position="245"/>
        <end position="257"/>
    </location>
</feature>
<feature type="region of interest" description="Disordered" evidence="1">
    <location>
        <begin position="1"/>
        <end position="22"/>
    </location>
</feature>
<evidence type="ECO:0000313" key="2">
    <source>
        <dbReference type="EMBL" id="SMO52438.1"/>
    </source>
</evidence>
<feature type="region of interest" description="Disordered" evidence="1">
    <location>
        <begin position="207"/>
        <end position="257"/>
    </location>
</feature>
<organism evidence="2 3">
    <name type="scientific">Geodermatophilus aquaeductus</name>
    <dbReference type="NCBI Taxonomy" id="1564161"/>
    <lineage>
        <taxon>Bacteria</taxon>
        <taxon>Bacillati</taxon>
        <taxon>Actinomycetota</taxon>
        <taxon>Actinomycetes</taxon>
        <taxon>Geodermatophilales</taxon>
        <taxon>Geodermatophilaceae</taxon>
        <taxon>Geodermatophilus</taxon>
    </lineage>
</organism>
<feature type="compositionally biased region" description="Basic and acidic residues" evidence="1">
    <location>
        <begin position="222"/>
        <end position="233"/>
    </location>
</feature>
<dbReference type="RefSeq" id="WP_142457273.1">
    <property type="nucleotide sequence ID" value="NZ_FXTJ01000002.1"/>
</dbReference>
<proteinExistence type="predicted"/>
<sequence length="738" mass="79000">MTVSYETSPFAPARLAGSDPATEAESYVAPTTMISSPFAEALASYDESQLEAETFEALRAEFEDEDFVPALQALADEVAARHLSGAGTWSESEQGMQLSAAEAEQWMEAVADRSDRLLTELEMHFGQRPVESLADGEIEAVVGLSALDGQEQFVGKLIGKVVKVAKGVGKVLGKVALGPLFGVLRKLVRPLLSRVLQRAIGKLPPDQRPIAEKLRGRFGGKSPDKAAQPDKPAEPAAPTPDSPTDDTAAPAAAAEPTAQTLAEDFDAQLAEILLTGHEGAANQLLARYEAEAAPTTAAGPYAALDAGRHRLTQQLIAADPSRPPTAELEEFIPVVMAAMKVIKLGVKVIGRPKVVGFIAKLLAKLIQGMVGEPAARTLSRHIASAGLRLLGLEAERSDPALGAEALVAATEDTVREVLSMSAESLDNELLLEAAVQEAFEAAAIRHFPAELLRPELTEASEGEEGERGIWIMFPRAARPHYRYKKYTVIRPVQITRSLARSVVLTNGETLEDRLLDAGSRGWPVTAETHYYELLPGAELGHLAAYEMPGQPYAEAAQQFEQVPRPLAHPAHPPRRTVVKLVVPGLALRPHSPFSVRLDLTGPRPRLRLHLHFGERAAHELADDLAKHRLAQVVGTVRRHVGGPVREALAERLLRKLGKHGITLAEGRSRALAADLGEAVVRAVASHLPRAAAALSTAAKDPAAGVTMSFAFDFADLAALRHGRAGSPEVSVHPGMHRD</sequence>
<evidence type="ECO:0000313" key="3">
    <source>
        <dbReference type="Proteomes" id="UP000317484"/>
    </source>
</evidence>
<reference evidence="2 3" key="1">
    <citation type="submission" date="2017-05" db="EMBL/GenBank/DDBJ databases">
        <authorList>
            <person name="Varghese N."/>
            <person name="Submissions S."/>
        </authorList>
    </citation>
    <scope>NUCLEOTIDE SEQUENCE [LARGE SCALE GENOMIC DNA]</scope>
    <source>
        <strain evidence="2 3">DSM 46834</strain>
    </source>
</reference>
<evidence type="ECO:0000256" key="1">
    <source>
        <dbReference type="SAM" id="MobiDB-lite"/>
    </source>
</evidence>
<accession>A0A521BZ66</accession>
<dbReference type="Proteomes" id="UP000317484">
    <property type="component" value="Unassembled WGS sequence"/>
</dbReference>
<dbReference type="EMBL" id="FXTJ01000002">
    <property type="protein sequence ID" value="SMO52438.1"/>
    <property type="molecule type" value="Genomic_DNA"/>
</dbReference>
<name>A0A521BZ66_9ACTN</name>